<gene>
    <name evidence="4" type="ORF">K5L39_20045</name>
</gene>
<dbReference type="InterPro" id="IPR036291">
    <property type="entry name" value="NAD(P)-bd_dom_sf"/>
</dbReference>
<dbReference type="PRINTS" id="PR00081">
    <property type="entry name" value="GDHRDH"/>
</dbReference>
<sequence length="249" mass="25393">MTVVAKDSGLAGRRAVVTGATSGMGAAIARRLAREGARVAMLGRRQQRLDGLVAELGDQHLGLVCDVADIDAVNDAVAVAANRFGGLDLVVTNAGGALLGSIAEGDPHNWKSFIDVNFTGALSCVHSALSHMESPADVVMIGSTSADRPSSFTAVYAGAKAGVQRAAEGLRQELAPKGIRVTLVEPGRVDTEVSEHAIAEPGAVRGSMGSAFTPLAADDIAEVVAVTAGLPVNVCIGRIVVRPVGQIEP</sequence>
<dbReference type="EC" id="1.-.-.-" evidence="4"/>
<evidence type="ECO:0000313" key="4">
    <source>
        <dbReference type="EMBL" id="MEB3071473.1"/>
    </source>
</evidence>
<accession>A0ABU5Z6A2</accession>
<organism evidence="4 5">
    <name type="scientific">[Mycobacterium] vasticus</name>
    <dbReference type="NCBI Taxonomy" id="2875777"/>
    <lineage>
        <taxon>Bacteria</taxon>
        <taxon>Bacillati</taxon>
        <taxon>Actinomycetota</taxon>
        <taxon>Actinomycetes</taxon>
        <taxon>Mycobacteriales</taxon>
        <taxon>Mycobacteriaceae</taxon>
        <taxon>Mycolicibacter</taxon>
    </lineage>
</organism>
<evidence type="ECO:0000313" key="5">
    <source>
        <dbReference type="Proteomes" id="UP001299283"/>
    </source>
</evidence>
<comment type="caution">
    <text evidence="4">The sequence shown here is derived from an EMBL/GenBank/DDBJ whole genome shotgun (WGS) entry which is preliminary data.</text>
</comment>
<evidence type="ECO:0000256" key="2">
    <source>
        <dbReference type="ARBA" id="ARBA00023002"/>
    </source>
</evidence>
<dbReference type="Proteomes" id="UP001299283">
    <property type="component" value="Unassembled WGS sequence"/>
</dbReference>
<feature type="domain" description="Ketoreductase" evidence="3">
    <location>
        <begin position="13"/>
        <end position="187"/>
    </location>
</feature>
<evidence type="ECO:0000259" key="3">
    <source>
        <dbReference type="SMART" id="SM00822"/>
    </source>
</evidence>
<name>A0ABU5Z6A2_9MYCO</name>
<keyword evidence="5" id="KW-1185">Reference proteome</keyword>
<dbReference type="PANTHER" id="PTHR44196:SF1">
    <property type="entry name" value="DEHYDROGENASE_REDUCTASE SDR FAMILY MEMBER 7B"/>
    <property type="match status" value="1"/>
</dbReference>
<dbReference type="Pfam" id="PF00106">
    <property type="entry name" value="adh_short"/>
    <property type="match status" value="1"/>
</dbReference>
<reference evidence="4 5" key="1">
    <citation type="submission" date="2023-12" db="EMBL/GenBank/DDBJ databases">
        <title>Description of new species of Mycobacterium terrae complex isolated from sewage at the Sao Paulo Zoological Park Foundation in Brazil.</title>
        <authorList>
            <person name="Romagnoli C.L."/>
            <person name="Conceicao E.C."/>
            <person name="Machado E."/>
            <person name="Barreto L.B.P.F."/>
            <person name="Sharma A."/>
            <person name="Silva N.M."/>
            <person name="Marques L.E."/>
            <person name="Juliana M.A."/>
            <person name="Lourenco M.C.S."/>
            <person name="Digiampietri L.A."/>
            <person name="Suffys P.N."/>
            <person name="Viana-Niero C."/>
        </authorList>
    </citation>
    <scope>NUCLEOTIDE SEQUENCE [LARGE SCALE GENOMIC DNA]</scope>
    <source>
        <strain evidence="4 5">MYC017</strain>
    </source>
</reference>
<proteinExistence type="inferred from homology"/>
<dbReference type="Gene3D" id="3.40.50.720">
    <property type="entry name" value="NAD(P)-binding Rossmann-like Domain"/>
    <property type="match status" value="1"/>
</dbReference>
<dbReference type="EMBL" id="JAYJJQ010000027">
    <property type="protein sequence ID" value="MEB3071473.1"/>
    <property type="molecule type" value="Genomic_DNA"/>
</dbReference>
<comment type="similarity">
    <text evidence="1">Belongs to the short-chain dehydrogenases/reductases (SDR) family.</text>
</comment>
<dbReference type="PANTHER" id="PTHR44196">
    <property type="entry name" value="DEHYDROGENASE/REDUCTASE SDR FAMILY MEMBER 7B"/>
    <property type="match status" value="1"/>
</dbReference>
<dbReference type="InterPro" id="IPR057326">
    <property type="entry name" value="KR_dom"/>
</dbReference>
<dbReference type="GO" id="GO:0016491">
    <property type="term" value="F:oxidoreductase activity"/>
    <property type="evidence" value="ECO:0007669"/>
    <property type="project" value="UniProtKB-KW"/>
</dbReference>
<dbReference type="InterPro" id="IPR002347">
    <property type="entry name" value="SDR_fam"/>
</dbReference>
<dbReference type="SUPFAM" id="SSF51735">
    <property type="entry name" value="NAD(P)-binding Rossmann-fold domains"/>
    <property type="match status" value="1"/>
</dbReference>
<dbReference type="SMART" id="SM00822">
    <property type="entry name" value="PKS_KR"/>
    <property type="match status" value="1"/>
</dbReference>
<protein>
    <submittedName>
        <fullName evidence="4">SDR family oxidoreductase</fullName>
        <ecNumber evidence="4">1.-.-.-</ecNumber>
    </submittedName>
</protein>
<evidence type="ECO:0000256" key="1">
    <source>
        <dbReference type="ARBA" id="ARBA00006484"/>
    </source>
</evidence>
<dbReference type="RefSeq" id="WP_329779678.1">
    <property type="nucleotide sequence ID" value="NZ_JAYJJQ010000027.1"/>
</dbReference>
<keyword evidence="2 4" id="KW-0560">Oxidoreductase</keyword>